<gene>
    <name evidence="1" type="ORF">BDP81DRAFT_1043</name>
</gene>
<evidence type="ECO:0000313" key="1">
    <source>
        <dbReference type="EMBL" id="KAK1655219.1"/>
    </source>
</evidence>
<dbReference type="EMBL" id="JAHMHQ010000001">
    <property type="protein sequence ID" value="KAK1655219.1"/>
    <property type="molecule type" value="Genomic_DNA"/>
</dbReference>
<proteinExistence type="predicted"/>
<evidence type="ECO:0000313" key="2">
    <source>
        <dbReference type="Proteomes" id="UP001243989"/>
    </source>
</evidence>
<name>A0AAJ0EN39_9PEZI</name>
<dbReference type="RefSeq" id="XP_060451263.1">
    <property type="nucleotide sequence ID" value="XM_060581406.1"/>
</dbReference>
<keyword evidence="2" id="KW-1185">Reference proteome</keyword>
<dbReference type="AlphaFoldDB" id="A0AAJ0EN39"/>
<accession>A0AAJ0EN39</accession>
<comment type="caution">
    <text evidence="1">The sequence shown here is derived from an EMBL/GenBank/DDBJ whole genome shotgun (WGS) entry which is preliminary data.</text>
</comment>
<organism evidence="1 2">
    <name type="scientific">Colletotrichum phormii</name>
    <dbReference type="NCBI Taxonomy" id="359342"/>
    <lineage>
        <taxon>Eukaryota</taxon>
        <taxon>Fungi</taxon>
        <taxon>Dikarya</taxon>
        <taxon>Ascomycota</taxon>
        <taxon>Pezizomycotina</taxon>
        <taxon>Sordariomycetes</taxon>
        <taxon>Hypocreomycetidae</taxon>
        <taxon>Glomerellales</taxon>
        <taxon>Glomerellaceae</taxon>
        <taxon>Colletotrichum</taxon>
        <taxon>Colletotrichum acutatum species complex</taxon>
    </lineage>
</organism>
<protein>
    <submittedName>
        <fullName evidence="1">Uncharacterized protein</fullName>
    </submittedName>
</protein>
<dbReference type="GeneID" id="85466268"/>
<dbReference type="Proteomes" id="UP001243989">
    <property type="component" value="Unassembled WGS sequence"/>
</dbReference>
<sequence>MRKRAFKTPCCCVVAARSWLSGYTGQRSPFPRVSQRNTARLTEGSMGWHGRSKGMDGHLSHTRLRGVHYLSLHARTIELLRALISERANPCCGDDRNRGNRTIPLQSQSRLKRRLQSAIAGRGGPKTTLTDCKVHFLPLGPCGNWLQPADCSSPVHDYVASALELCSHLVRMGH</sequence>
<reference evidence="1" key="1">
    <citation type="submission" date="2021-06" db="EMBL/GenBank/DDBJ databases">
        <title>Comparative genomics, transcriptomics and evolutionary studies reveal genomic signatures of adaptation to plant cell wall in hemibiotrophic fungi.</title>
        <authorList>
            <consortium name="DOE Joint Genome Institute"/>
            <person name="Baroncelli R."/>
            <person name="Diaz J.F."/>
            <person name="Benocci T."/>
            <person name="Peng M."/>
            <person name="Battaglia E."/>
            <person name="Haridas S."/>
            <person name="Andreopoulos W."/>
            <person name="Labutti K."/>
            <person name="Pangilinan J."/>
            <person name="Floch G.L."/>
            <person name="Makela M.R."/>
            <person name="Henrissat B."/>
            <person name="Grigoriev I.V."/>
            <person name="Crouch J.A."/>
            <person name="De Vries R.P."/>
            <person name="Sukno S.A."/>
            <person name="Thon M.R."/>
        </authorList>
    </citation>
    <scope>NUCLEOTIDE SEQUENCE</scope>
    <source>
        <strain evidence="1">CBS 102054</strain>
    </source>
</reference>